<proteinExistence type="predicted"/>
<feature type="domain" description="GerMN" evidence="1">
    <location>
        <begin position="85"/>
        <end position="171"/>
    </location>
</feature>
<gene>
    <name evidence="2" type="ORF">Dcae01_02588</name>
</gene>
<evidence type="ECO:0000313" key="3">
    <source>
        <dbReference type="Proteomes" id="UP001423409"/>
    </source>
</evidence>
<keyword evidence="3" id="KW-1185">Reference proteome</keyword>
<evidence type="ECO:0000313" key="2">
    <source>
        <dbReference type="EMBL" id="GAA5441055.1"/>
    </source>
</evidence>
<sequence>MNGPVNALRRLMSLFNVVAAALLIAAFLALQAVQKPPEAPTPPQLQLAERTPLKVKVYFTDAQVQTLKPETRTVQVTQTNARMVAQAALNIWAQGPFNRALLGVVPAKTAAPKVYLRGQHFFVDLPAEYANLRYGSSGERMLACTITRTLLEERGQDVTFLLAGQNVDSLGHIDLREPFTRQDCADQ</sequence>
<dbReference type="Pfam" id="PF10646">
    <property type="entry name" value="Germane"/>
    <property type="match status" value="1"/>
</dbReference>
<dbReference type="SMART" id="SM00909">
    <property type="entry name" value="Germane"/>
    <property type="match status" value="1"/>
</dbReference>
<dbReference type="EMBL" id="BAABQU010000035">
    <property type="protein sequence ID" value="GAA5441055.1"/>
    <property type="molecule type" value="Genomic_DNA"/>
</dbReference>
<reference evidence="2 3" key="1">
    <citation type="submission" date="2024-02" db="EMBL/GenBank/DDBJ databases">
        <title>Deinococcus caeni NBRC 101312.</title>
        <authorList>
            <person name="Ichikawa N."/>
            <person name="Katano-Makiyama Y."/>
            <person name="Hidaka K."/>
        </authorList>
    </citation>
    <scope>NUCLEOTIDE SEQUENCE [LARGE SCALE GENOMIC DNA]</scope>
    <source>
        <strain evidence="2 3">NBRC 101312</strain>
    </source>
</reference>
<dbReference type="RefSeq" id="WP_345446081.1">
    <property type="nucleotide sequence ID" value="NZ_BAABQU010000035.1"/>
</dbReference>
<dbReference type="Proteomes" id="UP001423409">
    <property type="component" value="Unassembled WGS sequence"/>
</dbReference>
<comment type="caution">
    <text evidence="2">The sequence shown here is derived from an EMBL/GenBank/DDBJ whole genome shotgun (WGS) entry which is preliminary data.</text>
</comment>
<accession>A0ABP9UF60</accession>
<dbReference type="InterPro" id="IPR019606">
    <property type="entry name" value="GerMN"/>
</dbReference>
<evidence type="ECO:0000259" key="1">
    <source>
        <dbReference type="SMART" id="SM00909"/>
    </source>
</evidence>
<organism evidence="2 3">
    <name type="scientific">Deinococcus caeni</name>
    <dbReference type="NCBI Taxonomy" id="569127"/>
    <lineage>
        <taxon>Bacteria</taxon>
        <taxon>Thermotogati</taxon>
        <taxon>Deinococcota</taxon>
        <taxon>Deinococci</taxon>
        <taxon>Deinococcales</taxon>
        <taxon>Deinococcaceae</taxon>
        <taxon>Deinococcus</taxon>
    </lineage>
</organism>
<protein>
    <recommendedName>
        <fullName evidence="1">GerMN domain-containing protein</fullName>
    </recommendedName>
</protein>
<name>A0ABP9UF60_9DEIO</name>